<dbReference type="EMBL" id="PTRA01000001">
    <property type="protein sequence ID" value="PQA58785.1"/>
    <property type="molecule type" value="Genomic_DNA"/>
</dbReference>
<evidence type="ECO:0000256" key="6">
    <source>
        <dbReference type="ARBA" id="ARBA00022777"/>
    </source>
</evidence>
<dbReference type="RefSeq" id="WP_104709961.1">
    <property type="nucleotide sequence ID" value="NZ_PTRA01000001.1"/>
</dbReference>
<dbReference type="OrthoDB" id="1522504at2"/>
<name>A0A2S7IM73_9BACT</name>
<dbReference type="Gene3D" id="1.10.287.130">
    <property type="match status" value="1"/>
</dbReference>
<proteinExistence type="predicted"/>
<dbReference type="SUPFAM" id="SSF55874">
    <property type="entry name" value="ATPase domain of HSP90 chaperone/DNA topoisomerase II/histidine kinase"/>
    <property type="match status" value="1"/>
</dbReference>
<reference evidence="11" key="1">
    <citation type="submission" date="2018-02" db="EMBL/GenBank/DDBJ databases">
        <title>Genome sequencing of Solimonas sp. HR-BB.</title>
        <authorList>
            <person name="Lee Y."/>
            <person name="Jeon C.O."/>
        </authorList>
    </citation>
    <scope>NUCLEOTIDE SEQUENCE [LARGE SCALE GENOMIC DNA]</scope>
    <source>
        <strain evidence="11">HR-U</strain>
    </source>
</reference>
<feature type="transmembrane region" description="Helical" evidence="8">
    <location>
        <begin position="20"/>
        <end position="41"/>
    </location>
</feature>
<dbReference type="CDD" id="cd00082">
    <property type="entry name" value="HisKA"/>
    <property type="match status" value="1"/>
</dbReference>
<evidence type="ECO:0000256" key="8">
    <source>
        <dbReference type="SAM" id="Phobius"/>
    </source>
</evidence>
<comment type="catalytic activity">
    <reaction evidence="1">
        <text>ATP + protein L-histidine = ADP + protein N-phospho-L-histidine.</text>
        <dbReference type="EC" id="2.7.13.3"/>
    </reaction>
</comment>
<evidence type="ECO:0000256" key="2">
    <source>
        <dbReference type="ARBA" id="ARBA00012438"/>
    </source>
</evidence>
<dbReference type="InterPro" id="IPR005467">
    <property type="entry name" value="His_kinase_dom"/>
</dbReference>
<dbReference type="Pfam" id="PF00512">
    <property type="entry name" value="HisKA"/>
    <property type="match status" value="1"/>
</dbReference>
<dbReference type="PANTHER" id="PTHR45436">
    <property type="entry name" value="SENSOR HISTIDINE KINASE YKOH"/>
    <property type="match status" value="1"/>
</dbReference>
<sequence length="445" mass="52289">MAINQYSKRFITKIKKVYVVALPILLVLTILFNNLVIDFYYKVIYRNRFKAQAEEVVSYVELTGSFPKIEGITYRPLPADTKPYSYFEYHFFDVVTVDSDFWSILFFNQHLNNKRIKEFTTTAKIKNRWYELKITKIELNEPGGPENEAVLFAVAFSLILFFLLNWGFFQFNLNRVSYNLWRPFYQNLRRINSYHIRNKEPLQLKDTHIREFELFNQAILDFTTKTQSAYNQLREFTENTAHELQTPLSILLAKVELILKRTSLESENRKELLDIKKTIVRLSGIHKGLNLLSRIRSIQYAGNIEKKEINFNELVRESLETYEELIEYRNLTVTLQADTPVLLSTNEELVRILVDNLLRNAVQHNVNQGEITIRLTSRGFEMSNTGSVVEGRTEDLFARYHTKSTDNGRLGLGLAIVEAICETLDFHCAYAYQHSQHVIRIHWQK</sequence>
<comment type="caution">
    <text evidence="10">The sequence shown here is derived from an EMBL/GenBank/DDBJ whole genome shotgun (WGS) entry which is preliminary data.</text>
</comment>
<keyword evidence="6" id="KW-0418">Kinase</keyword>
<keyword evidence="3" id="KW-0597">Phosphoprotein</keyword>
<evidence type="ECO:0000256" key="1">
    <source>
        <dbReference type="ARBA" id="ARBA00000085"/>
    </source>
</evidence>
<dbReference type="GO" id="GO:0000155">
    <property type="term" value="F:phosphorelay sensor kinase activity"/>
    <property type="evidence" value="ECO:0007669"/>
    <property type="project" value="InterPro"/>
</dbReference>
<feature type="domain" description="Histidine kinase" evidence="9">
    <location>
        <begin position="239"/>
        <end position="425"/>
    </location>
</feature>
<dbReference type="SMART" id="SM00388">
    <property type="entry name" value="HisKA"/>
    <property type="match status" value="1"/>
</dbReference>
<dbReference type="PROSITE" id="PS50109">
    <property type="entry name" value="HIS_KIN"/>
    <property type="match status" value="1"/>
</dbReference>
<dbReference type="SMART" id="SM00387">
    <property type="entry name" value="HATPase_c"/>
    <property type="match status" value="1"/>
</dbReference>
<dbReference type="GO" id="GO:0005886">
    <property type="term" value="C:plasma membrane"/>
    <property type="evidence" value="ECO:0007669"/>
    <property type="project" value="TreeGrafter"/>
</dbReference>
<dbReference type="PANTHER" id="PTHR45436:SF5">
    <property type="entry name" value="SENSOR HISTIDINE KINASE TRCS"/>
    <property type="match status" value="1"/>
</dbReference>
<dbReference type="AlphaFoldDB" id="A0A2S7IM73"/>
<dbReference type="Gene3D" id="3.30.565.10">
    <property type="entry name" value="Histidine kinase-like ATPase, C-terminal domain"/>
    <property type="match status" value="1"/>
</dbReference>
<evidence type="ECO:0000313" key="11">
    <source>
        <dbReference type="Proteomes" id="UP000239590"/>
    </source>
</evidence>
<keyword evidence="5 8" id="KW-0812">Transmembrane</keyword>
<evidence type="ECO:0000313" key="10">
    <source>
        <dbReference type="EMBL" id="PQA58785.1"/>
    </source>
</evidence>
<evidence type="ECO:0000256" key="7">
    <source>
        <dbReference type="ARBA" id="ARBA00022989"/>
    </source>
</evidence>
<dbReference type="InterPro" id="IPR003661">
    <property type="entry name" value="HisK_dim/P_dom"/>
</dbReference>
<dbReference type="SUPFAM" id="SSF47384">
    <property type="entry name" value="Homodimeric domain of signal transducing histidine kinase"/>
    <property type="match status" value="1"/>
</dbReference>
<evidence type="ECO:0000259" key="9">
    <source>
        <dbReference type="PROSITE" id="PS50109"/>
    </source>
</evidence>
<keyword evidence="4" id="KW-0808">Transferase</keyword>
<feature type="transmembrane region" description="Helical" evidence="8">
    <location>
        <begin position="149"/>
        <end position="169"/>
    </location>
</feature>
<evidence type="ECO:0000256" key="4">
    <source>
        <dbReference type="ARBA" id="ARBA00022679"/>
    </source>
</evidence>
<dbReference type="Pfam" id="PF02518">
    <property type="entry name" value="HATPase_c"/>
    <property type="match status" value="1"/>
</dbReference>
<dbReference type="InterPro" id="IPR003594">
    <property type="entry name" value="HATPase_dom"/>
</dbReference>
<protein>
    <recommendedName>
        <fullName evidence="2">histidine kinase</fullName>
        <ecNumber evidence="2">2.7.13.3</ecNumber>
    </recommendedName>
</protein>
<keyword evidence="8" id="KW-0472">Membrane</keyword>
<keyword evidence="11" id="KW-1185">Reference proteome</keyword>
<evidence type="ECO:0000256" key="3">
    <source>
        <dbReference type="ARBA" id="ARBA00022553"/>
    </source>
</evidence>
<evidence type="ECO:0000256" key="5">
    <source>
        <dbReference type="ARBA" id="ARBA00022692"/>
    </source>
</evidence>
<organism evidence="10 11">
    <name type="scientific">Siphonobacter curvatus</name>
    <dbReference type="NCBI Taxonomy" id="2094562"/>
    <lineage>
        <taxon>Bacteria</taxon>
        <taxon>Pseudomonadati</taxon>
        <taxon>Bacteroidota</taxon>
        <taxon>Cytophagia</taxon>
        <taxon>Cytophagales</taxon>
        <taxon>Cytophagaceae</taxon>
        <taxon>Siphonobacter</taxon>
    </lineage>
</organism>
<dbReference type="EC" id="2.7.13.3" evidence="2"/>
<keyword evidence="7 8" id="KW-1133">Transmembrane helix</keyword>
<dbReference type="InterPro" id="IPR050428">
    <property type="entry name" value="TCS_sensor_his_kinase"/>
</dbReference>
<dbReference type="InterPro" id="IPR036097">
    <property type="entry name" value="HisK_dim/P_sf"/>
</dbReference>
<accession>A0A2S7IM73</accession>
<gene>
    <name evidence="10" type="ORF">C5O19_03740</name>
</gene>
<dbReference type="Proteomes" id="UP000239590">
    <property type="component" value="Unassembled WGS sequence"/>
</dbReference>
<dbReference type="InterPro" id="IPR036890">
    <property type="entry name" value="HATPase_C_sf"/>
</dbReference>